<keyword evidence="2" id="KW-0597">Phosphoprotein</keyword>
<dbReference type="InterPro" id="IPR058245">
    <property type="entry name" value="NreC/VraR/RcsB-like_REC"/>
</dbReference>
<dbReference type="RefSeq" id="WP_176445376.1">
    <property type="nucleotide sequence ID" value="NZ_FZNO01000002.1"/>
</dbReference>
<dbReference type="AlphaFoldDB" id="A0A238V608"/>
<organism evidence="4 5">
    <name type="scientific">Blastococcus mobilis</name>
    <dbReference type="NCBI Taxonomy" id="1938746"/>
    <lineage>
        <taxon>Bacteria</taxon>
        <taxon>Bacillati</taxon>
        <taxon>Actinomycetota</taxon>
        <taxon>Actinomycetes</taxon>
        <taxon>Geodermatophilales</taxon>
        <taxon>Geodermatophilaceae</taxon>
        <taxon>Blastococcus</taxon>
    </lineage>
</organism>
<dbReference type="InterPro" id="IPR039420">
    <property type="entry name" value="WalR-like"/>
</dbReference>
<dbReference type="InterPro" id="IPR011006">
    <property type="entry name" value="CheY-like_superfamily"/>
</dbReference>
<sequence length="146" mass="15003">MPPHSCASGRHPAGNRSDDIRVLVVDDNPWVRASLTELLSDEDDLTVVGECADGSQVVDAASRLRPDVVLMDLSMPVMNGLAATRALTAVQPGPRIVVLTGEGPAAGPQVAAAGAHALVSKSGRSEELLGCLRTLVAGCGCCPHCL</sequence>
<reference evidence="4 5" key="1">
    <citation type="submission" date="2017-06" db="EMBL/GenBank/DDBJ databases">
        <authorList>
            <person name="Kim H.J."/>
            <person name="Triplett B.A."/>
        </authorList>
    </citation>
    <scope>NUCLEOTIDE SEQUENCE [LARGE SCALE GENOMIC DNA]</scope>
    <source>
        <strain evidence="4 5">DSM 44272</strain>
    </source>
</reference>
<dbReference type="Proteomes" id="UP000198403">
    <property type="component" value="Unassembled WGS sequence"/>
</dbReference>
<dbReference type="GO" id="GO:0003677">
    <property type="term" value="F:DNA binding"/>
    <property type="evidence" value="ECO:0007669"/>
    <property type="project" value="UniProtKB-KW"/>
</dbReference>
<accession>A0A238V608</accession>
<feature type="domain" description="Response regulatory" evidence="3">
    <location>
        <begin position="21"/>
        <end position="136"/>
    </location>
</feature>
<proteinExistence type="predicted"/>
<gene>
    <name evidence="4" type="ORF">SAMN06272737_102126</name>
</gene>
<evidence type="ECO:0000313" key="4">
    <source>
        <dbReference type="EMBL" id="SNR29865.1"/>
    </source>
</evidence>
<evidence type="ECO:0000259" key="3">
    <source>
        <dbReference type="PROSITE" id="PS50110"/>
    </source>
</evidence>
<evidence type="ECO:0000256" key="1">
    <source>
        <dbReference type="ARBA" id="ARBA00023125"/>
    </source>
</evidence>
<evidence type="ECO:0000313" key="5">
    <source>
        <dbReference type="Proteomes" id="UP000198403"/>
    </source>
</evidence>
<dbReference type="GO" id="GO:0000160">
    <property type="term" value="P:phosphorelay signal transduction system"/>
    <property type="evidence" value="ECO:0007669"/>
    <property type="project" value="InterPro"/>
</dbReference>
<evidence type="ECO:0000256" key="2">
    <source>
        <dbReference type="PROSITE-ProRule" id="PRU00169"/>
    </source>
</evidence>
<dbReference type="EMBL" id="FZNO01000002">
    <property type="protein sequence ID" value="SNR29865.1"/>
    <property type="molecule type" value="Genomic_DNA"/>
</dbReference>
<dbReference type="Pfam" id="PF00072">
    <property type="entry name" value="Response_reg"/>
    <property type="match status" value="1"/>
</dbReference>
<keyword evidence="1" id="KW-0238">DNA-binding</keyword>
<protein>
    <submittedName>
        <fullName evidence="4">Response regulator receiver domain-containing protein</fullName>
    </submittedName>
</protein>
<dbReference type="PROSITE" id="PS50110">
    <property type="entry name" value="RESPONSE_REGULATORY"/>
    <property type="match status" value="1"/>
</dbReference>
<dbReference type="PANTHER" id="PTHR43214">
    <property type="entry name" value="TWO-COMPONENT RESPONSE REGULATOR"/>
    <property type="match status" value="1"/>
</dbReference>
<dbReference type="InterPro" id="IPR001789">
    <property type="entry name" value="Sig_transdc_resp-reg_receiver"/>
</dbReference>
<feature type="modified residue" description="4-aspartylphosphate" evidence="2">
    <location>
        <position position="72"/>
    </location>
</feature>
<keyword evidence="5" id="KW-1185">Reference proteome</keyword>
<dbReference type="CDD" id="cd17535">
    <property type="entry name" value="REC_NarL-like"/>
    <property type="match status" value="1"/>
</dbReference>
<dbReference type="Gene3D" id="3.40.50.2300">
    <property type="match status" value="1"/>
</dbReference>
<name>A0A238V608_9ACTN</name>
<dbReference type="SUPFAM" id="SSF52172">
    <property type="entry name" value="CheY-like"/>
    <property type="match status" value="1"/>
</dbReference>
<dbReference type="SMART" id="SM00448">
    <property type="entry name" value="REC"/>
    <property type="match status" value="1"/>
</dbReference>